<evidence type="ECO:0000313" key="6">
    <source>
        <dbReference type="Proteomes" id="UP000663508"/>
    </source>
</evidence>
<dbReference type="Gene3D" id="3.40.630.10">
    <property type="entry name" value="Zn peptidases"/>
    <property type="match status" value="1"/>
</dbReference>
<organism evidence="5 6">
    <name type="scientific">Methylobacterium indicum</name>
    <dbReference type="NCBI Taxonomy" id="1775910"/>
    <lineage>
        <taxon>Bacteria</taxon>
        <taxon>Pseudomonadati</taxon>
        <taxon>Pseudomonadota</taxon>
        <taxon>Alphaproteobacteria</taxon>
        <taxon>Hyphomicrobiales</taxon>
        <taxon>Methylobacteriaceae</taxon>
        <taxon>Methylobacterium</taxon>
    </lineage>
</organism>
<dbReference type="InterPro" id="IPR051458">
    <property type="entry name" value="Cyt/Met_Dipeptidase"/>
</dbReference>
<dbReference type="GO" id="GO:0046872">
    <property type="term" value="F:metal ion binding"/>
    <property type="evidence" value="ECO:0007669"/>
    <property type="project" value="UniProtKB-KW"/>
</dbReference>
<dbReference type="RefSeq" id="WP_207183732.1">
    <property type="nucleotide sequence ID" value="NZ_AP024146.1"/>
</dbReference>
<evidence type="ECO:0000256" key="3">
    <source>
        <dbReference type="ARBA" id="ARBA00022801"/>
    </source>
</evidence>
<reference evidence="5" key="1">
    <citation type="submission" date="2020-11" db="EMBL/GenBank/DDBJ databases">
        <title>Complete genome sequence of a novel pathogenic Methylobacterium strain isolated from rice in Vietnam.</title>
        <authorList>
            <person name="Lai K."/>
            <person name="Okazaki S."/>
            <person name="Higashi K."/>
            <person name="Mori H."/>
            <person name="Toyoda A."/>
            <person name="Kurokawa K."/>
        </authorList>
    </citation>
    <scope>NUCLEOTIDE SEQUENCE</scope>
    <source>
        <strain evidence="5">VL1</strain>
        <plasmid evidence="5">pVL1_1</plasmid>
    </source>
</reference>
<dbReference type="InterPro" id="IPR002933">
    <property type="entry name" value="Peptidase_M20"/>
</dbReference>
<dbReference type="InterPro" id="IPR011650">
    <property type="entry name" value="Peptidase_M20_dimer"/>
</dbReference>
<keyword evidence="1" id="KW-0645">Protease</keyword>
<accession>A0A8H8X0L1</accession>
<name>A0A8H8X0L1_9HYPH</name>
<keyword evidence="5" id="KW-0614">Plasmid</keyword>
<feature type="domain" description="Peptidase M20 dimerisation" evidence="4">
    <location>
        <begin position="200"/>
        <end position="355"/>
    </location>
</feature>
<dbReference type="Proteomes" id="UP000663508">
    <property type="component" value="Plasmid pVL1_1"/>
</dbReference>
<dbReference type="EMBL" id="AP024146">
    <property type="protein sequence ID" value="BCM87682.1"/>
    <property type="molecule type" value="Genomic_DNA"/>
</dbReference>
<evidence type="ECO:0000256" key="1">
    <source>
        <dbReference type="ARBA" id="ARBA00022670"/>
    </source>
</evidence>
<evidence type="ECO:0000313" key="5">
    <source>
        <dbReference type="EMBL" id="BCM87682.1"/>
    </source>
</evidence>
<dbReference type="Gene3D" id="3.30.70.360">
    <property type="match status" value="1"/>
</dbReference>
<gene>
    <name evidence="5" type="ORF">mvi_61430</name>
</gene>
<dbReference type="NCBIfam" id="NF006579">
    <property type="entry name" value="PRK09104.1"/>
    <property type="match status" value="1"/>
</dbReference>
<keyword evidence="3" id="KW-0378">Hydrolase</keyword>
<sequence length="478" mass="50990">MTIASETWLADDRPAALKRLFEFLSIPSISTEAASAADCGRAAQWLARELESLGFEARTVSTGRHPVILAHAPRVPDAPRVLFYGHYDVQPAGHEDEWDHSPFEPLLLARDGRQVIHGRGAADDKGQVMTFVEACRAAMATGGLPLNVTLLIEGEEEIGSPSLASVLEAHADELAADIALICDTAMLDRRTPVIACQLRGFVGEIVTVRAAQEDLHSGNYGGAARNPAQVLCEALASLRGSDGSVALPGFYTDVAELPEEVSREWAQLANVSNRLLPDVGLAEPAGERNRGVLEQVWSRPCFDINTLCSGHIGEGFKTVLPAHAVAKVSFRLVAAQDPDKIRTAFRDAVRARIPADCRVGFEAYGTVAATQMDVTRPEFAVAKRIVQEVWGGPCVLVGMGGSIPAVGALKTVLGMDSLLLGFGQADDRIHASNEKYDLDSFEKGALTWLRILDALATEGGAAAGHSSRPTQAGELHPA</sequence>
<dbReference type="GO" id="GO:0008233">
    <property type="term" value="F:peptidase activity"/>
    <property type="evidence" value="ECO:0007669"/>
    <property type="project" value="UniProtKB-KW"/>
</dbReference>
<dbReference type="Pfam" id="PF01546">
    <property type="entry name" value="Peptidase_M20"/>
    <property type="match status" value="1"/>
</dbReference>
<proteinExistence type="predicted"/>
<dbReference type="Pfam" id="PF07687">
    <property type="entry name" value="M20_dimer"/>
    <property type="match status" value="1"/>
</dbReference>
<protein>
    <recommendedName>
        <fullName evidence="4">Peptidase M20 dimerisation domain-containing protein</fullName>
    </recommendedName>
</protein>
<dbReference type="GO" id="GO:0006508">
    <property type="term" value="P:proteolysis"/>
    <property type="evidence" value="ECO:0007669"/>
    <property type="project" value="UniProtKB-KW"/>
</dbReference>
<dbReference type="AlphaFoldDB" id="A0A8H8X0L1"/>
<dbReference type="SUPFAM" id="SSF53187">
    <property type="entry name" value="Zn-dependent exopeptidases"/>
    <property type="match status" value="1"/>
</dbReference>
<dbReference type="PANTHER" id="PTHR43270">
    <property type="entry name" value="BETA-ALA-HIS DIPEPTIDASE"/>
    <property type="match status" value="1"/>
</dbReference>
<dbReference type="KEGG" id="mind:mvi_61430"/>
<evidence type="ECO:0000256" key="2">
    <source>
        <dbReference type="ARBA" id="ARBA00022723"/>
    </source>
</evidence>
<dbReference type="PANTHER" id="PTHR43270:SF12">
    <property type="entry name" value="SUCCINYL-DIAMINOPIMELATE DESUCCINYLASE"/>
    <property type="match status" value="1"/>
</dbReference>
<geneLocation type="plasmid" evidence="5 6">
    <name>pVL1_1</name>
</geneLocation>
<keyword evidence="2" id="KW-0479">Metal-binding</keyword>
<evidence type="ECO:0000259" key="4">
    <source>
        <dbReference type="Pfam" id="PF07687"/>
    </source>
</evidence>